<feature type="domain" description="Non-reducing end beta-L-arabinofuranosidase-like GH127 middle" evidence="2">
    <location>
        <begin position="422"/>
        <end position="513"/>
    </location>
</feature>
<gene>
    <name evidence="3" type="ORF">P0Y53_18165</name>
</gene>
<protein>
    <submittedName>
        <fullName evidence="3">Glycoside hydrolase family 127 protein</fullName>
    </submittedName>
</protein>
<evidence type="ECO:0000259" key="2">
    <source>
        <dbReference type="Pfam" id="PF20736"/>
    </source>
</evidence>
<dbReference type="InterPro" id="IPR012878">
    <property type="entry name" value="Beta-AFase-like_GH127_cat"/>
</dbReference>
<evidence type="ECO:0000313" key="4">
    <source>
        <dbReference type="Proteomes" id="UP001220610"/>
    </source>
</evidence>
<evidence type="ECO:0000313" key="3">
    <source>
        <dbReference type="EMBL" id="WEK34416.1"/>
    </source>
</evidence>
<dbReference type="PANTHER" id="PTHR31151:SF0">
    <property type="entry name" value="PROLINE-TRNA LIGASE (DUF1680)"/>
    <property type="match status" value="1"/>
</dbReference>
<dbReference type="GO" id="GO:0016787">
    <property type="term" value="F:hydrolase activity"/>
    <property type="evidence" value="ECO:0007669"/>
    <property type="project" value="UniProtKB-KW"/>
</dbReference>
<dbReference type="Proteomes" id="UP001220610">
    <property type="component" value="Chromosome"/>
</dbReference>
<evidence type="ECO:0000259" key="1">
    <source>
        <dbReference type="Pfam" id="PF07944"/>
    </source>
</evidence>
<feature type="domain" description="Non-reducing end beta-L-arabinofuranosidase-like GH127 catalytic" evidence="1">
    <location>
        <begin position="73"/>
        <end position="406"/>
    </location>
</feature>
<dbReference type="GO" id="GO:0005975">
    <property type="term" value="P:carbohydrate metabolic process"/>
    <property type="evidence" value="ECO:0007669"/>
    <property type="project" value="InterPro"/>
</dbReference>
<dbReference type="InterPro" id="IPR008928">
    <property type="entry name" value="6-hairpin_glycosidase_sf"/>
</dbReference>
<dbReference type="AlphaFoldDB" id="A0AAJ6BGR7"/>
<dbReference type="Pfam" id="PF20736">
    <property type="entry name" value="Glyco_hydro127M"/>
    <property type="match status" value="1"/>
</dbReference>
<dbReference type="EMBL" id="CP119311">
    <property type="protein sequence ID" value="WEK34416.1"/>
    <property type="molecule type" value="Genomic_DNA"/>
</dbReference>
<sequence>MSITAEPGPVPGYRPRLYTPLSLGAIQPQGWLRHQLQLMKAGSTGHLDEVYHKVKQENGWLGGKGDGWEETPYWLDGALPLAYLLQDTALTNKVLTYVNWTLTNQRPSGYFGPFSKAEREEGATITPANALAGEDWWPKMVMLKVLQQYYTATGDQRVIRFMTSYFHFQAAALAIAPLGKWTEWAEARGQENILTIHWLYGITKDPKLLPLARQLQQQSFAWGKWMAGGEWIINSTTYQDAQQLMNRHAVNVAMGIKEPALQYALSGDSAWLKASKKGFNDLMKVHGLPMGIFSADEDLNGNDPTQGAELCAVVEAMFSLEQMAQLTGDPFYADALERLAFNALPTQTTDDYNNKQYFQVTNQVQVSKGVFNFSLPFEREMCNVFGMRSGYTCCLANMHQGWTKFAAQLWQHTNDGGLAALTYAPSSIKVTIGKSKQTVSITEDTQYPFEDDIRFTITCAGKVNFPLHLRIPGWCREATILLNGQPLQKAAGGQIIVLRRNWTDKDQLTLQLPSGVQTSVWGRHSRAVERGPLVYALRLPERWEKSTDAAEGVYYSIYPEQPWNFGLLQKAIEQPADSMQIRKVKAVTDSFVWNLAHAPIEITVPARQIPGWIATNGVAHQPVNDRTGLYRGPVADTISSITLIPYGCTKVRVVAFPVVK</sequence>
<organism evidence="3 4">
    <name type="scientific">Candidatus Pseudobacter hemicellulosilyticus</name>
    <dbReference type="NCBI Taxonomy" id="3121375"/>
    <lineage>
        <taxon>Bacteria</taxon>
        <taxon>Pseudomonadati</taxon>
        <taxon>Bacteroidota</taxon>
        <taxon>Chitinophagia</taxon>
        <taxon>Chitinophagales</taxon>
        <taxon>Chitinophagaceae</taxon>
        <taxon>Pseudobacter</taxon>
    </lineage>
</organism>
<dbReference type="InterPro" id="IPR049046">
    <property type="entry name" value="Beta-AFase-like_GH127_middle"/>
</dbReference>
<dbReference type="PANTHER" id="PTHR31151">
    <property type="entry name" value="PROLINE-TRNA LIGASE (DUF1680)"/>
    <property type="match status" value="1"/>
</dbReference>
<proteinExistence type="predicted"/>
<accession>A0AAJ6BGR7</accession>
<keyword evidence="3" id="KW-0378">Hydrolase</keyword>
<reference evidence="3" key="1">
    <citation type="submission" date="2023-03" db="EMBL/GenBank/DDBJ databases">
        <title>Andean soil-derived lignocellulolytic bacterial consortium as a source of novel taxa and putative plastic-active enzymes.</title>
        <authorList>
            <person name="Diaz-Garcia L."/>
            <person name="Chuvochina M."/>
            <person name="Feuerriegel G."/>
            <person name="Bunk B."/>
            <person name="Sproer C."/>
            <person name="Streit W.R."/>
            <person name="Rodriguez L.M."/>
            <person name="Overmann J."/>
            <person name="Jimenez D.J."/>
        </authorList>
    </citation>
    <scope>NUCLEOTIDE SEQUENCE</scope>
    <source>
        <strain evidence="3">MAG 7</strain>
    </source>
</reference>
<dbReference type="Pfam" id="PF07944">
    <property type="entry name" value="Beta-AFase-like_GH127_cat"/>
    <property type="match status" value="1"/>
</dbReference>
<dbReference type="SUPFAM" id="SSF48208">
    <property type="entry name" value="Six-hairpin glycosidases"/>
    <property type="match status" value="1"/>
</dbReference>
<name>A0AAJ6BGR7_9BACT</name>